<comment type="caution">
    <text evidence="6">The sequence shown here is derived from an EMBL/GenBank/DDBJ whole genome shotgun (WGS) entry which is preliminary data.</text>
</comment>
<dbReference type="Pfam" id="PF00849">
    <property type="entry name" value="PseudoU_synth_2"/>
    <property type="match status" value="1"/>
</dbReference>
<dbReference type="GO" id="GO:0009982">
    <property type="term" value="F:pseudouridine synthase activity"/>
    <property type="evidence" value="ECO:0007669"/>
    <property type="project" value="InterPro"/>
</dbReference>
<dbReference type="InterPro" id="IPR006145">
    <property type="entry name" value="PsdUridine_synth_RsuA/RluA"/>
</dbReference>
<evidence type="ECO:0000313" key="7">
    <source>
        <dbReference type="Proteomes" id="UP000034607"/>
    </source>
</evidence>
<evidence type="ECO:0000256" key="3">
    <source>
        <dbReference type="PIRSR" id="PIRSR606225-1"/>
    </source>
</evidence>
<accession>A0A0G1RFX2</accession>
<name>A0A0G1RFX2_9BACT</name>
<proteinExistence type="inferred from homology"/>
<feature type="domain" description="Pseudouridine synthase RsuA/RluA-like" evidence="5">
    <location>
        <begin position="15"/>
        <end position="176"/>
    </location>
</feature>
<dbReference type="PROSITE" id="PS01129">
    <property type="entry name" value="PSI_RLU"/>
    <property type="match status" value="1"/>
</dbReference>
<gene>
    <name evidence="6" type="ORF">UX78_C0014G0020</name>
</gene>
<evidence type="ECO:0000259" key="5">
    <source>
        <dbReference type="Pfam" id="PF00849"/>
    </source>
</evidence>
<dbReference type="GO" id="GO:0003723">
    <property type="term" value="F:RNA binding"/>
    <property type="evidence" value="ECO:0007669"/>
    <property type="project" value="InterPro"/>
</dbReference>
<dbReference type="InterPro" id="IPR020103">
    <property type="entry name" value="PsdUridine_synth_cat_dom_sf"/>
</dbReference>
<dbReference type="GO" id="GO:0000455">
    <property type="term" value="P:enzyme-directed rRNA pseudouridine synthesis"/>
    <property type="evidence" value="ECO:0007669"/>
    <property type="project" value="TreeGrafter"/>
</dbReference>
<dbReference type="InterPro" id="IPR050188">
    <property type="entry name" value="RluA_PseudoU_synthase"/>
</dbReference>
<dbReference type="Gene3D" id="3.30.2350.10">
    <property type="entry name" value="Pseudouridine synthase"/>
    <property type="match status" value="1"/>
</dbReference>
<dbReference type="EC" id="5.4.99.-" evidence="4"/>
<keyword evidence="2 4" id="KW-0413">Isomerase</keyword>
<evidence type="ECO:0000256" key="2">
    <source>
        <dbReference type="ARBA" id="ARBA00023235"/>
    </source>
</evidence>
<dbReference type="SUPFAM" id="SSF55120">
    <property type="entry name" value="Pseudouridine synthase"/>
    <property type="match status" value="1"/>
</dbReference>
<evidence type="ECO:0000256" key="1">
    <source>
        <dbReference type="ARBA" id="ARBA00010876"/>
    </source>
</evidence>
<evidence type="ECO:0000256" key="4">
    <source>
        <dbReference type="RuleBase" id="RU362028"/>
    </source>
</evidence>
<dbReference type="EMBL" id="LCNM01000014">
    <property type="protein sequence ID" value="KKU55967.1"/>
    <property type="molecule type" value="Genomic_DNA"/>
</dbReference>
<dbReference type="NCBIfam" id="TIGR00005">
    <property type="entry name" value="rluA_subfam"/>
    <property type="match status" value="1"/>
</dbReference>
<feature type="active site" evidence="3">
    <location>
        <position position="67"/>
    </location>
</feature>
<comment type="function">
    <text evidence="4">Responsible for synthesis of pseudouridine from uracil.</text>
</comment>
<dbReference type="CDD" id="cd02869">
    <property type="entry name" value="PseudoU_synth_RluA_like"/>
    <property type="match status" value="1"/>
</dbReference>
<organism evidence="6 7">
    <name type="scientific">Candidatus Amesbacteria bacterium GW2011_GWA2_47_11</name>
    <dbReference type="NCBI Taxonomy" id="1618357"/>
    <lineage>
        <taxon>Bacteria</taxon>
        <taxon>Candidatus Amesiibacteriota</taxon>
    </lineage>
</organism>
<evidence type="ECO:0000313" key="6">
    <source>
        <dbReference type="EMBL" id="KKU55967.1"/>
    </source>
</evidence>
<dbReference type="InterPro" id="IPR006225">
    <property type="entry name" value="PsdUridine_synth_RluC/D"/>
</dbReference>
<dbReference type="GO" id="GO:0140098">
    <property type="term" value="F:catalytic activity, acting on RNA"/>
    <property type="evidence" value="ECO:0007669"/>
    <property type="project" value="UniProtKB-ARBA"/>
</dbReference>
<comment type="similarity">
    <text evidence="1 4">Belongs to the pseudouridine synthase RluA family.</text>
</comment>
<dbReference type="PANTHER" id="PTHR21600">
    <property type="entry name" value="MITOCHONDRIAL RNA PSEUDOURIDINE SYNTHASE"/>
    <property type="match status" value="1"/>
</dbReference>
<sequence>MILVPRVMFEDESICVVDKPAGMVVNKSQTTAEITVQEWHAPKLKNQNSNIKTGEFYEKGGVVHRLDKETSGVMVLAKTPEIYEKLKKQFMERKTVKRYRALVNGIMDKESGIIAVPVERHPKVKKKFGVSGNLSRMAVTEWRVLEKYSISNAQYSMLELTPLTGRTHQIRVHLAHIGHPVAGDTIYGGRRKVVEERKWCPRLWLHAKYLEFVHPATGNRVSFEAPVPEELQRLVTSV</sequence>
<dbReference type="Proteomes" id="UP000034607">
    <property type="component" value="Unassembled WGS sequence"/>
</dbReference>
<dbReference type="AlphaFoldDB" id="A0A0G1RFX2"/>
<protein>
    <recommendedName>
        <fullName evidence="4">Pseudouridine synthase</fullName>
        <ecNumber evidence="4">5.4.99.-</ecNumber>
    </recommendedName>
</protein>
<dbReference type="InterPro" id="IPR006224">
    <property type="entry name" value="PsdUridine_synth_RluA-like_CS"/>
</dbReference>
<dbReference type="PANTHER" id="PTHR21600:SF44">
    <property type="entry name" value="RIBOSOMAL LARGE SUBUNIT PSEUDOURIDINE SYNTHASE D"/>
    <property type="match status" value="1"/>
</dbReference>
<reference evidence="6 7" key="1">
    <citation type="journal article" date="2015" name="Nature">
        <title>rRNA introns, odd ribosomes, and small enigmatic genomes across a large radiation of phyla.</title>
        <authorList>
            <person name="Brown C.T."/>
            <person name="Hug L.A."/>
            <person name="Thomas B.C."/>
            <person name="Sharon I."/>
            <person name="Castelle C.J."/>
            <person name="Singh A."/>
            <person name="Wilkins M.J."/>
            <person name="Williams K.H."/>
            <person name="Banfield J.F."/>
        </authorList>
    </citation>
    <scope>NUCLEOTIDE SEQUENCE [LARGE SCALE GENOMIC DNA]</scope>
</reference>
<comment type="catalytic activity">
    <reaction evidence="4">
        <text>a uridine in RNA = a pseudouridine in RNA</text>
        <dbReference type="Rhea" id="RHEA:48348"/>
        <dbReference type="Rhea" id="RHEA-COMP:12068"/>
        <dbReference type="Rhea" id="RHEA-COMP:12069"/>
        <dbReference type="ChEBI" id="CHEBI:65314"/>
        <dbReference type="ChEBI" id="CHEBI:65315"/>
    </reaction>
</comment>